<comment type="similarity">
    <text evidence="1">Belongs to the free Met sulfoxide reductase family.</text>
</comment>
<dbReference type="FunFam" id="3.30.450.40:FF:000048">
    <property type="entry name" value="Free methionine-R-sulfoxide reductase"/>
    <property type="match status" value="1"/>
</dbReference>
<dbReference type="AlphaFoldDB" id="A0AAV9HQ93"/>
<dbReference type="EMBL" id="MU864979">
    <property type="protein sequence ID" value="KAK4462039.1"/>
    <property type="molecule type" value="Genomic_DNA"/>
</dbReference>
<reference evidence="3" key="2">
    <citation type="submission" date="2023-06" db="EMBL/GenBank/DDBJ databases">
        <authorList>
            <consortium name="Lawrence Berkeley National Laboratory"/>
            <person name="Mondo S.J."/>
            <person name="Hensen N."/>
            <person name="Bonometti L."/>
            <person name="Westerberg I."/>
            <person name="Brannstrom I.O."/>
            <person name="Guillou S."/>
            <person name="Cros-Aarteil S."/>
            <person name="Calhoun S."/>
            <person name="Haridas S."/>
            <person name="Kuo A."/>
            <person name="Pangilinan J."/>
            <person name="Riley R."/>
            <person name="Labutti K."/>
            <person name="Andreopoulos B."/>
            <person name="Lipzen A."/>
            <person name="Chen C."/>
            <person name="Yanf M."/>
            <person name="Daum C."/>
            <person name="Ng V."/>
            <person name="Clum A."/>
            <person name="Steindorff A."/>
            <person name="Ohm R."/>
            <person name="Martin F."/>
            <person name="Silar P."/>
            <person name="Natvig D."/>
            <person name="Lalanne C."/>
            <person name="Gautier V."/>
            <person name="Ament-Velasquez S.L."/>
            <person name="Kruys A."/>
            <person name="Hutchinson M.I."/>
            <person name="Powell A.J."/>
            <person name="Barry K."/>
            <person name="Miller A.N."/>
            <person name="Grigoriev I.V."/>
            <person name="Debuchy R."/>
            <person name="Gladieux P."/>
            <person name="Thoren M.H."/>
            <person name="Johannesson H."/>
        </authorList>
    </citation>
    <scope>NUCLEOTIDE SEQUENCE</scope>
    <source>
        <strain evidence="3">PSN324</strain>
    </source>
</reference>
<sequence>MVHADASNFASGITKEEAYQQVLDQAEGLFYEQRNWVCNLSNAAALLWHAYKSLPYPSNQVNWAGFYTLDPKSLPEKPSLILGPFQGKVACQTISFSRGVCGAAAATGQTQLVHDVESFPGHIACDSESKSELVVPIIVEGKGAATATTAAGNGVVGIIDVDCAVLNGFDEVDKLYLEKLAELIGKSSDWP</sequence>
<dbReference type="Proteomes" id="UP001321749">
    <property type="component" value="Unassembled WGS sequence"/>
</dbReference>
<dbReference type="Gene3D" id="3.30.450.40">
    <property type="match status" value="1"/>
</dbReference>
<evidence type="ECO:0000313" key="4">
    <source>
        <dbReference type="Proteomes" id="UP001321749"/>
    </source>
</evidence>
<reference evidence="3" key="1">
    <citation type="journal article" date="2023" name="Mol. Phylogenet. Evol.">
        <title>Genome-scale phylogeny and comparative genomics of the fungal order Sordariales.</title>
        <authorList>
            <person name="Hensen N."/>
            <person name="Bonometti L."/>
            <person name="Westerberg I."/>
            <person name="Brannstrom I.O."/>
            <person name="Guillou S."/>
            <person name="Cros-Aarteil S."/>
            <person name="Calhoun S."/>
            <person name="Haridas S."/>
            <person name="Kuo A."/>
            <person name="Mondo S."/>
            <person name="Pangilinan J."/>
            <person name="Riley R."/>
            <person name="LaButti K."/>
            <person name="Andreopoulos B."/>
            <person name="Lipzen A."/>
            <person name="Chen C."/>
            <person name="Yan M."/>
            <person name="Daum C."/>
            <person name="Ng V."/>
            <person name="Clum A."/>
            <person name="Steindorff A."/>
            <person name="Ohm R.A."/>
            <person name="Martin F."/>
            <person name="Silar P."/>
            <person name="Natvig D.O."/>
            <person name="Lalanne C."/>
            <person name="Gautier V."/>
            <person name="Ament-Velasquez S.L."/>
            <person name="Kruys A."/>
            <person name="Hutchinson M.I."/>
            <person name="Powell A.J."/>
            <person name="Barry K."/>
            <person name="Miller A.N."/>
            <person name="Grigoriev I.V."/>
            <person name="Debuchy R."/>
            <person name="Gladieux P."/>
            <person name="Hiltunen Thoren M."/>
            <person name="Johannesson H."/>
        </authorList>
    </citation>
    <scope>NUCLEOTIDE SEQUENCE</scope>
    <source>
        <strain evidence="3">PSN324</strain>
    </source>
</reference>
<keyword evidence="4" id="KW-1185">Reference proteome</keyword>
<dbReference type="InterPro" id="IPR000614">
    <property type="entry name" value="FRMsr_CS"/>
</dbReference>
<feature type="domain" description="GAF" evidence="2">
    <location>
        <begin position="68"/>
        <end position="185"/>
    </location>
</feature>
<dbReference type="PANTHER" id="PTHR21021">
    <property type="entry name" value="GAF/PUTATIVE CYTOSKELETAL PROTEIN"/>
    <property type="match status" value="1"/>
</dbReference>
<dbReference type="SUPFAM" id="SSF55781">
    <property type="entry name" value="GAF domain-like"/>
    <property type="match status" value="1"/>
</dbReference>
<dbReference type="GO" id="GO:0033745">
    <property type="term" value="F:L-methionine-(R)-S-oxide reductase activity"/>
    <property type="evidence" value="ECO:0007669"/>
    <property type="project" value="TreeGrafter"/>
</dbReference>
<dbReference type="PANTHER" id="PTHR21021:SF15">
    <property type="entry name" value="FREE METHIONINE-R-SULFOXIDE REDUCTASE"/>
    <property type="match status" value="1"/>
</dbReference>
<evidence type="ECO:0000313" key="3">
    <source>
        <dbReference type="EMBL" id="KAK4462039.1"/>
    </source>
</evidence>
<proteinExistence type="inferred from homology"/>
<organism evidence="3 4">
    <name type="scientific">Cladorrhinum samala</name>
    <dbReference type="NCBI Taxonomy" id="585594"/>
    <lineage>
        <taxon>Eukaryota</taxon>
        <taxon>Fungi</taxon>
        <taxon>Dikarya</taxon>
        <taxon>Ascomycota</taxon>
        <taxon>Pezizomycotina</taxon>
        <taxon>Sordariomycetes</taxon>
        <taxon>Sordariomycetidae</taxon>
        <taxon>Sordariales</taxon>
        <taxon>Podosporaceae</taxon>
        <taxon>Cladorrhinum</taxon>
    </lineage>
</organism>
<comment type="caution">
    <text evidence="3">The sequence shown here is derived from an EMBL/GenBank/DDBJ whole genome shotgun (WGS) entry which is preliminary data.</text>
</comment>
<dbReference type="InterPro" id="IPR029016">
    <property type="entry name" value="GAF-like_dom_sf"/>
</dbReference>
<name>A0AAV9HQ93_9PEZI</name>
<accession>A0AAV9HQ93</accession>
<gene>
    <name evidence="3" type="ORF">QBC42DRAFT_226049</name>
</gene>
<dbReference type="Pfam" id="PF01590">
    <property type="entry name" value="GAF"/>
    <property type="match status" value="1"/>
</dbReference>
<evidence type="ECO:0000259" key="2">
    <source>
        <dbReference type="Pfam" id="PF01590"/>
    </source>
</evidence>
<dbReference type="PROSITE" id="PS01320">
    <property type="entry name" value="UPF0067"/>
    <property type="match status" value="1"/>
</dbReference>
<protein>
    <submittedName>
        <fullName evidence="3">GAF domain-like protein</fullName>
    </submittedName>
</protein>
<dbReference type="InterPro" id="IPR051330">
    <property type="entry name" value="Phosphatase_reg/MetRdx"/>
</dbReference>
<dbReference type="InterPro" id="IPR003018">
    <property type="entry name" value="GAF"/>
</dbReference>
<evidence type="ECO:0000256" key="1">
    <source>
        <dbReference type="ARBA" id="ARBA00038454"/>
    </source>
</evidence>
<dbReference type="GO" id="GO:0005829">
    <property type="term" value="C:cytosol"/>
    <property type="evidence" value="ECO:0007669"/>
    <property type="project" value="TreeGrafter"/>
</dbReference>